<keyword evidence="1" id="KW-0547">Nucleotide-binding</keyword>
<evidence type="ECO:0000256" key="3">
    <source>
        <dbReference type="SAM" id="MobiDB-lite"/>
    </source>
</evidence>
<proteinExistence type="predicted"/>
<reference evidence="5 6" key="1">
    <citation type="submission" date="2019-12" db="EMBL/GenBank/DDBJ databases">
        <authorList>
            <person name="Wolfe R."/>
            <person name="Danczak R."/>
            <person name="Wilkins M."/>
        </authorList>
    </citation>
    <scope>NUCLEOTIDE SEQUENCE [LARGE SCALE GENOMIC DNA]</scope>
    <source>
        <strain evidence="5">X2_MaxBin.013</strain>
    </source>
</reference>
<comment type="caution">
    <text evidence="5">The sequence shown here is derived from an EMBL/GenBank/DDBJ whole genome shotgun (WGS) entry which is preliminary data.</text>
</comment>
<dbReference type="Gene3D" id="3.40.50.300">
    <property type="entry name" value="P-loop containing nucleotide triphosphate hydrolases"/>
    <property type="match status" value="1"/>
</dbReference>
<dbReference type="PANTHER" id="PTHR20953:SF3">
    <property type="entry name" value="P-LOOP CONTAINING NUCLEOSIDE TRIPHOSPHATE HYDROLASES SUPERFAMILY PROTEIN"/>
    <property type="match status" value="1"/>
</dbReference>
<dbReference type="Gene3D" id="3.30.1370.50">
    <property type="entry name" value="R3H-like domain"/>
    <property type="match status" value="1"/>
</dbReference>
<evidence type="ECO:0000313" key="5">
    <source>
        <dbReference type="EMBL" id="KAF0134680.1"/>
    </source>
</evidence>
<evidence type="ECO:0000256" key="2">
    <source>
        <dbReference type="ARBA" id="ARBA00022840"/>
    </source>
</evidence>
<dbReference type="InterPro" id="IPR027417">
    <property type="entry name" value="P-loop_NTPase"/>
</dbReference>
<feature type="region of interest" description="Disordered" evidence="3">
    <location>
        <begin position="481"/>
        <end position="502"/>
    </location>
</feature>
<evidence type="ECO:0000256" key="1">
    <source>
        <dbReference type="ARBA" id="ARBA00022741"/>
    </source>
</evidence>
<evidence type="ECO:0000313" key="6">
    <source>
        <dbReference type="Proteomes" id="UP000488506"/>
    </source>
</evidence>
<dbReference type="InterPro" id="IPR036867">
    <property type="entry name" value="R3H_dom_sf"/>
</dbReference>
<dbReference type="InterPro" id="IPR045735">
    <property type="entry name" value="Spore_III_AA_AAA+_ATPase"/>
</dbReference>
<dbReference type="SMART" id="SM00382">
    <property type="entry name" value="AAA"/>
    <property type="match status" value="1"/>
</dbReference>
<dbReference type="InterPro" id="IPR001374">
    <property type="entry name" value="R3H_dom"/>
</dbReference>
<dbReference type="Pfam" id="PF19568">
    <property type="entry name" value="Spore_III_AA"/>
    <property type="match status" value="1"/>
</dbReference>
<dbReference type="GO" id="GO:0005524">
    <property type="term" value="F:ATP binding"/>
    <property type="evidence" value="ECO:0007669"/>
    <property type="project" value="UniProtKB-KW"/>
</dbReference>
<dbReference type="PROSITE" id="PS51061">
    <property type="entry name" value="R3H"/>
    <property type="match status" value="1"/>
</dbReference>
<dbReference type="PANTHER" id="PTHR20953">
    <property type="entry name" value="KINASE-RELATED"/>
    <property type="match status" value="1"/>
</dbReference>
<dbReference type="Pfam" id="PF01424">
    <property type="entry name" value="R3H"/>
    <property type="match status" value="1"/>
</dbReference>
<dbReference type="SUPFAM" id="SSF52540">
    <property type="entry name" value="P-loop containing nucleoside triphosphate hydrolases"/>
    <property type="match status" value="1"/>
</dbReference>
<dbReference type="Proteomes" id="UP000488506">
    <property type="component" value="Unassembled WGS sequence"/>
</dbReference>
<accession>A0A833L1T3</accession>
<gene>
    <name evidence="5" type="ORF">FD145_511</name>
</gene>
<name>A0A833L1T3_UNCSA</name>
<evidence type="ECO:0000259" key="4">
    <source>
        <dbReference type="PROSITE" id="PS51061"/>
    </source>
</evidence>
<organism evidence="5 6">
    <name type="scientific">Candidatus Saganbacteria bacterium</name>
    <dbReference type="NCBI Taxonomy" id="2575572"/>
    <lineage>
        <taxon>Bacteria</taxon>
        <taxon>Bacillati</taxon>
        <taxon>Saganbacteria</taxon>
    </lineage>
</organism>
<protein>
    <submittedName>
        <fullName evidence="5">Single-stranded nucleic acid binding R3H</fullName>
    </submittedName>
</protein>
<dbReference type="SMART" id="SM00393">
    <property type="entry name" value="R3H"/>
    <property type="match status" value="1"/>
</dbReference>
<dbReference type="Pfam" id="PF25516">
    <property type="entry name" value="PTPase"/>
    <property type="match status" value="1"/>
</dbReference>
<feature type="domain" description="R3H" evidence="4">
    <location>
        <begin position="437"/>
        <end position="502"/>
    </location>
</feature>
<dbReference type="InterPro" id="IPR003593">
    <property type="entry name" value="AAA+_ATPase"/>
</dbReference>
<dbReference type="SUPFAM" id="SSF82708">
    <property type="entry name" value="R3H domain"/>
    <property type="match status" value="1"/>
</dbReference>
<dbReference type="InterPro" id="IPR058670">
    <property type="entry name" value="PTPase_dom"/>
</dbReference>
<keyword evidence="2" id="KW-0067">ATP-binding</keyword>
<dbReference type="GO" id="GO:0003676">
    <property type="term" value="F:nucleic acid binding"/>
    <property type="evidence" value="ECO:0007669"/>
    <property type="project" value="UniProtKB-UniRule"/>
</dbReference>
<sequence>MIEEIADLLKVLPQRVILELQNYNDLPNLVEVILDLGKHPEARFISGSVLYISGESVSQQDIDFVTSRIGQFTSDNRAGIERTLHRISVMRSRTGKIVGLTCRIGRAIFGTTDIIRDVIESGKNTLFVGPPGIGKTTKLRESSRVLADEFNKRVIIVDTSNEIAGDGDIPHPGIGKARRMQVPTPEKQHATMIEAVENHMPEVIVVDEIGTEAEAKACHTIAERGVQLIATAHGTSLDNLVSNPTLSALVGGVQTVILGDEEAKRRKTQKAVLERKAPPTFDVLIEIRMRDTFAIYLDVAKAVDALLRGKPPQPEIRTRTKEGKINVSKPKEEIVEPTDEEVEEIIKEKDPGPLKIYPFGVNRGELERGLRVLELPAIAVGNLDEADIILTVRSKAKSTSKIMISAGEHNLPVHVIKKNASYAVMKFLKYYFKIGREESEEAAMLEVEEAIKIAKQSKKPVDINPQNAYIRRIQHQKVKEAQLSSESVGEEPRRKLRIYPGK</sequence>
<dbReference type="AlphaFoldDB" id="A0A833L1T3"/>
<dbReference type="EMBL" id="WPAF01000006">
    <property type="protein sequence ID" value="KAF0134680.1"/>
    <property type="molecule type" value="Genomic_DNA"/>
</dbReference>